<feature type="transmembrane region" description="Helical" evidence="12">
    <location>
        <begin position="163"/>
        <end position="182"/>
    </location>
</feature>
<keyword evidence="15" id="KW-1185">Reference proteome</keyword>
<keyword evidence="6 12" id="KW-1133">Transmembrane helix</keyword>
<evidence type="ECO:0000256" key="9">
    <source>
        <dbReference type="ARBA" id="ARBA00037904"/>
    </source>
</evidence>
<dbReference type="PANTHER" id="PTHR43646">
    <property type="entry name" value="GLYCOSYLTRANSFERASE"/>
    <property type="match status" value="1"/>
</dbReference>
<dbReference type="PANTHER" id="PTHR43646:SF2">
    <property type="entry name" value="GLYCOSYLTRANSFERASE 2-LIKE DOMAIN-CONTAINING PROTEIN"/>
    <property type="match status" value="1"/>
</dbReference>
<gene>
    <name evidence="14" type="ORF">ACFFRI_01345</name>
</gene>
<protein>
    <recommendedName>
        <fullName evidence="11">4,4'-diaponeurosporenoate glycosyltransferase</fullName>
    </recommendedName>
</protein>
<comment type="caution">
    <text evidence="14">The sequence shown here is derived from an EMBL/GenBank/DDBJ whole genome shotgun (WGS) entry which is preliminary data.</text>
</comment>
<keyword evidence="7 12" id="KW-0472">Membrane</keyword>
<comment type="subcellular location">
    <subcellularLocation>
        <location evidence="1">Cell membrane</location>
        <topology evidence="1">Multi-pass membrane protein</topology>
    </subcellularLocation>
</comment>
<evidence type="ECO:0000256" key="5">
    <source>
        <dbReference type="ARBA" id="ARBA00022692"/>
    </source>
</evidence>
<dbReference type="CDD" id="cd00761">
    <property type="entry name" value="Glyco_tranf_GTA_type"/>
    <property type="match status" value="1"/>
</dbReference>
<feature type="transmembrane region" description="Helical" evidence="12">
    <location>
        <begin position="26"/>
        <end position="53"/>
    </location>
</feature>
<reference evidence="14 15" key="1">
    <citation type="submission" date="2024-09" db="EMBL/GenBank/DDBJ databases">
        <authorList>
            <person name="Sun Q."/>
            <person name="Mori K."/>
        </authorList>
    </citation>
    <scope>NUCLEOTIDE SEQUENCE [LARGE SCALE GENOMIC DNA]</scope>
    <source>
        <strain evidence="14 15">JCM 9626</strain>
    </source>
</reference>
<evidence type="ECO:0000256" key="2">
    <source>
        <dbReference type="ARBA" id="ARBA00022475"/>
    </source>
</evidence>
<evidence type="ECO:0000259" key="13">
    <source>
        <dbReference type="Pfam" id="PF00535"/>
    </source>
</evidence>
<dbReference type="Pfam" id="PF03631">
    <property type="entry name" value="Virul_fac_BrkB"/>
    <property type="match status" value="1"/>
</dbReference>
<evidence type="ECO:0000313" key="15">
    <source>
        <dbReference type="Proteomes" id="UP001589750"/>
    </source>
</evidence>
<evidence type="ECO:0000256" key="11">
    <source>
        <dbReference type="ARBA" id="ARBA00040345"/>
    </source>
</evidence>
<accession>A0ABV5K4J9</accession>
<dbReference type="InterPro" id="IPR001173">
    <property type="entry name" value="Glyco_trans_2-like"/>
</dbReference>
<organism evidence="14 15">
    <name type="scientific">Nocardioides plantarum</name>
    <dbReference type="NCBI Taxonomy" id="29299"/>
    <lineage>
        <taxon>Bacteria</taxon>
        <taxon>Bacillati</taxon>
        <taxon>Actinomycetota</taxon>
        <taxon>Actinomycetes</taxon>
        <taxon>Propionibacteriales</taxon>
        <taxon>Nocardioidaceae</taxon>
        <taxon>Nocardioides</taxon>
    </lineage>
</organism>
<evidence type="ECO:0000256" key="8">
    <source>
        <dbReference type="ARBA" id="ARBA00037281"/>
    </source>
</evidence>
<evidence type="ECO:0000256" key="10">
    <source>
        <dbReference type="ARBA" id="ARBA00038120"/>
    </source>
</evidence>
<keyword evidence="4" id="KW-0808">Transferase</keyword>
<evidence type="ECO:0000256" key="6">
    <source>
        <dbReference type="ARBA" id="ARBA00022989"/>
    </source>
</evidence>
<evidence type="ECO:0000256" key="7">
    <source>
        <dbReference type="ARBA" id="ARBA00023136"/>
    </source>
</evidence>
<evidence type="ECO:0000256" key="4">
    <source>
        <dbReference type="ARBA" id="ARBA00022679"/>
    </source>
</evidence>
<dbReference type="Pfam" id="PF00535">
    <property type="entry name" value="Glycos_transf_2"/>
    <property type="match status" value="1"/>
</dbReference>
<feature type="domain" description="Glycosyltransferase 2-like" evidence="13">
    <location>
        <begin position="272"/>
        <end position="393"/>
    </location>
</feature>
<evidence type="ECO:0000313" key="14">
    <source>
        <dbReference type="EMBL" id="MFB9311674.1"/>
    </source>
</evidence>
<dbReference type="Gene3D" id="3.90.550.10">
    <property type="entry name" value="Spore Coat Polysaccharide Biosynthesis Protein SpsA, Chain A"/>
    <property type="match status" value="1"/>
</dbReference>
<comment type="similarity">
    <text evidence="10">Belongs to the glycosyltransferase 2 family. CrtQ subfamily.</text>
</comment>
<dbReference type="EMBL" id="JBHMDG010000001">
    <property type="protein sequence ID" value="MFB9311674.1"/>
    <property type="molecule type" value="Genomic_DNA"/>
</dbReference>
<keyword evidence="2" id="KW-1003">Cell membrane</keyword>
<evidence type="ECO:0000256" key="3">
    <source>
        <dbReference type="ARBA" id="ARBA00022676"/>
    </source>
</evidence>
<dbReference type="Proteomes" id="UP001589750">
    <property type="component" value="Unassembled WGS sequence"/>
</dbReference>
<name>A0ABV5K4J9_9ACTN</name>
<dbReference type="InterPro" id="IPR017039">
    <property type="entry name" value="Virul_fac_BrkB"/>
</dbReference>
<keyword evidence="3" id="KW-0328">Glycosyltransferase</keyword>
<comment type="function">
    <text evidence="8">Catalyzes the glycosylation of 4,4'-diaponeurosporenoate, i.e. the esterification of glucose at the C1'' position with the carboxyl group of 4,4'-diaponeurosporenic acid, to form glycosyl-4,4'-diaponeurosporenoate. This is a step in the biosynthesis of staphyloxanthin, an orange pigment present in most staphylococci strains.</text>
</comment>
<feature type="transmembrane region" description="Helical" evidence="12">
    <location>
        <begin position="194"/>
        <end position="215"/>
    </location>
</feature>
<sequence length="518" mass="55840">MSATSRRWRELLMASHRRYTRANGDALAGSATYSLLVGLVPVLLLVGTVLGWAGTDDSTVADGVRRAADRTLPREVAGVVTTATADLDRSLTWVSAAIVLWLSVRSVRALRTAFRAVCGQDNGSGNPVLDNLRDVWLAAALYAAATASVAVVASLPSRLAGEVAGALLLGGLVGGLMWLLPWPDERRPSPARTAWAAAGATVVVLLLGTLGGAYLEHTMPGRTAVFGAVATLVATALWVALSVRAVLRALSIASVVEEWSRPAPSDDRSLWVVVPAYQEATGIGATLRALAAQDDTAFELVVVDNASTDDTVAVVEAFAVTAPFPVHVVVETERGVGSAVDTGVRFAVDRGARLVARTDADALPRPDWVRRIRDRFARGAEVVAGASVPRRDEHPTFAERFVLPAVQRLLAVYGRHRGAHRGPDYLAPYVLTHGHSFAITADVYLRAGGAVRQRLEEGSEDVELLNRARRVTAHVVRADEVVVETSLRRLRDWGVRRTLLWYWDRRWTPPTSEEVHVR</sequence>
<feature type="transmembrane region" description="Helical" evidence="12">
    <location>
        <begin position="135"/>
        <end position="157"/>
    </location>
</feature>
<dbReference type="InterPro" id="IPR029044">
    <property type="entry name" value="Nucleotide-diphossugar_trans"/>
</dbReference>
<evidence type="ECO:0000256" key="12">
    <source>
        <dbReference type="SAM" id="Phobius"/>
    </source>
</evidence>
<evidence type="ECO:0000256" key="1">
    <source>
        <dbReference type="ARBA" id="ARBA00004651"/>
    </source>
</evidence>
<feature type="transmembrane region" description="Helical" evidence="12">
    <location>
        <begin position="221"/>
        <end position="241"/>
    </location>
</feature>
<comment type="pathway">
    <text evidence="9">Carotenoid biosynthesis; staphyloxanthin biosynthesis; staphyloxanthin from farnesyl diphosphate: step 4/5.</text>
</comment>
<proteinExistence type="inferred from homology"/>
<dbReference type="SUPFAM" id="SSF53448">
    <property type="entry name" value="Nucleotide-diphospho-sugar transferases"/>
    <property type="match status" value="1"/>
</dbReference>
<keyword evidence="5 12" id="KW-0812">Transmembrane</keyword>
<dbReference type="RefSeq" id="WP_170215302.1">
    <property type="nucleotide sequence ID" value="NZ_JBHMDG010000001.1"/>
</dbReference>